<dbReference type="OMA" id="LTETSWQ"/>
<keyword evidence="3" id="KW-0328">Glycosyltransferase</keyword>
<dbReference type="GO" id="GO:0080044">
    <property type="term" value="F:quercetin 7-O-glucosyltransferase activity"/>
    <property type="evidence" value="ECO:0000318"/>
    <property type="project" value="GO_Central"/>
</dbReference>
<dbReference type="STRING" id="4565.A0A3B6C1N9"/>
<dbReference type="Pfam" id="PF00201">
    <property type="entry name" value="UDPGT"/>
    <property type="match status" value="1"/>
</dbReference>
<reference evidence="4" key="2">
    <citation type="submission" date="2018-10" db="UniProtKB">
        <authorList>
            <consortium name="EnsemblPlants"/>
        </authorList>
    </citation>
    <scope>IDENTIFICATION</scope>
</reference>
<protein>
    <submittedName>
        <fullName evidence="4">Uncharacterized protein</fullName>
    </submittedName>
</protein>
<dbReference type="Gramene" id="TraesCS2B02G088900.1">
    <property type="protein sequence ID" value="TraesCS2B02G088900.1"/>
    <property type="gene ID" value="TraesCS2B02G088900"/>
</dbReference>
<sequence>MEADYMELKWCAKTVGPTLPSFYLDDDRLPSNKTYGFNLVSSTSPCVAWLNKQAPCSVLLASYGTVANLDSTQLEELGHGLCNSGQPFLWVLRPSETDKLTQELHDKCNMKGQIVPFCPQLDVLAHRATGCFLTHCGWNSTAEAIATGVPMIAIPQWADEPTAAKYVESTWGIGLRARRGKKGLVRREEVERCIKEVMRGKEYMRNASKWMQKAKEAMQEGGSSDKNIADFAAKYL</sequence>
<dbReference type="Gramene" id="TraesKAR2B01G0046830.1">
    <property type="protein sequence ID" value="cds.TraesKAR2B01G0046830.1"/>
    <property type="gene ID" value="TraesKAR2B01G0046830"/>
</dbReference>
<dbReference type="PANTHER" id="PTHR11926:SF1515">
    <property type="entry name" value="GLYCOSYLTRANSFERASE"/>
    <property type="match status" value="1"/>
</dbReference>
<evidence type="ECO:0000256" key="2">
    <source>
        <dbReference type="ARBA" id="ARBA00022679"/>
    </source>
</evidence>
<dbReference type="Proteomes" id="UP000019116">
    <property type="component" value="Chromosome 2B"/>
</dbReference>
<dbReference type="GO" id="GO:0005737">
    <property type="term" value="C:cytoplasm"/>
    <property type="evidence" value="ECO:0000318"/>
    <property type="project" value="GO_Central"/>
</dbReference>
<evidence type="ECO:0000256" key="3">
    <source>
        <dbReference type="RuleBase" id="RU003718"/>
    </source>
</evidence>
<comment type="similarity">
    <text evidence="1 3">Belongs to the UDP-glycosyltransferase family.</text>
</comment>
<dbReference type="FunFam" id="3.40.50.2000:FF:000388">
    <property type="entry name" value="UDP-glycosyltransferase 79"/>
    <property type="match status" value="1"/>
</dbReference>
<dbReference type="Gramene" id="TraesCS2B03G0201200.1">
    <property type="protein sequence ID" value="TraesCS2B03G0201200.1.CDS"/>
    <property type="gene ID" value="TraesCS2B03G0201200"/>
</dbReference>
<keyword evidence="2 3" id="KW-0808">Transferase</keyword>
<keyword evidence="5" id="KW-1185">Reference proteome</keyword>
<dbReference type="InterPro" id="IPR002213">
    <property type="entry name" value="UDP_glucos_trans"/>
</dbReference>
<dbReference type="Gene3D" id="3.40.50.2000">
    <property type="entry name" value="Glycogen Phosphorylase B"/>
    <property type="match status" value="2"/>
</dbReference>
<dbReference type="InterPro" id="IPR035595">
    <property type="entry name" value="UDP_glycos_trans_CS"/>
</dbReference>
<organism evidence="4">
    <name type="scientific">Triticum aestivum</name>
    <name type="common">Wheat</name>
    <dbReference type="NCBI Taxonomy" id="4565"/>
    <lineage>
        <taxon>Eukaryota</taxon>
        <taxon>Viridiplantae</taxon>
        <taxon>Streptophyta</taxon>
        <taxon>Embryophyta</taxon>
        <taxon>Tracheophyta</taxon>
        <taxon>Spermatophyta</taxon>
        <taxon>Magnoliopsida</taxon>
        <taxon>Liliopsida</taxon>
        <taxon>Poales</taxon>
        <taxon>Poaceae</taxon>
        <taxon>BOP clade</taxon>
        <taxon>Pooideae</taxon>
        <taxon>Triticodae</taxon>
        <taxon>Triticeae</taxon>
        <taxon>Triticinae</taxon>
        <taxon>Triticum</taxon>
    </lineage>
</organism>
<dbReference type="AlphaFoldDB" id="A0A3B6C1N9"/>
<evidence type="ECO:0000313" key="5">
    <source>
        <dbReference type="Proteomes" id="UP000019116"/>
    </source>
</evidence>
<proteinExistence type="inferred from homology"/>
<dbReference type="FunFam" id="3.40.50.2000:FF:000183">
    <property type="entry name" value="UDP-glycosyltransferase 83A1"/>
    <property type="match status" value="1"/>
</dbReference>
<accession>A0A3B6C1N9</accession>
<dbReference type="OrthoDB" id="5835829at2759"/>
<evidence type="ECO:0000313" key="4">
    <source>
        <dbReference type="EnsemblPlants" id="TraesCS2B02G088900.1"/>
    </source>
</evidence>
<dbReference type="Gramene" id="TraesNOR2B03G00858470.1">
    <property type="protein sequence ID" value="TraesNOR2B03G00858470.1"/>
    <property type="gene ID" value="TraesNOR2B03G00858470"/>
</dbReference>
<dbReference type="CDD" id="cd03784">
    <property type="entry name" value="GT1_Gtf-like"/>
    <property type="match status" value="1"/>
</dbReference>
<dbReference type="PANTHER" id="PTHR11926">
    <property type="entry name" value="GLUCOSYL/GLUCURONOSYL TRANSFERASES"/>
    <property type="match status" value="1"/>
</dbReference>
<reference evidence="4" key="1">
    <citation type="submission" date="2018-08" db="EMBL/GenBank/DDBJ databases">
        <authorList>
            <person name="Rossello M."/>
        </authorList>
    </citation>
    <scope>NUCLEOTIDE SEQUENCE [LARGE SCALE GENOMIC DNA]</scope>
    <source>
        <strain evidence="4">cv. Chinese Spring</strain>
    </source>
</reference>
<dbReference type="SUPFAM" id="SSF53756">
    <property type="entry name" value="UDP-Glycosyltransferase/glycogen phosphorylase"/>
    <property type="match status" value="1"/>
</dbReference>
<dbReference type="Gramene" id="TraesMAC2B03G00845360.1">
    <property type="protein sequence ID" value="TraesMAC2B03G00845360.1"/>
    <property type="gene ID" value="TraesMAC2B03G00845360"/>
</dbReference>
<dbReference type="GO" id="GO:0080043">
    <property type="term" value="F:quercetin 3-O-glucosyltransferase activity"/>
    <property type="evidence" value="ECO:0000318"/>
    <property type="project" value="GO_Central"/>
</dbReference>
<evidence type="ECO:0000256" key="1">
    <source>
        <dbReference type="ARBA" id="ARBA00009995"/>
    </source>
</evidence>
<dbReference type="EnsemblPlants" id="TraesCS2B02G088900.1">
    <property type="protein sequence ID" value="TraesCS2B02G088900.1"/>
    <property type="gene ID" value="TraesCS2B02G088900"/>
</dbReference>
<dbReference type="PROSITE" id="PS00375">
    <property type="entry name" value="UDPGT"/>
    <property type="match status" value="1"/>
</dbReference>
<name>A0A3B6C1N9_WHEAT</name>
<dbReference type="SMR" id="A0A3B6C1N9"/>